<sequence>MNSVKKSTKQDEIDEQEAKTEVTRSRALAEFWEKAAYNAFYDRTGVNNPQDF</sequence>
<feature type="compositionally biased region" description="Basic and acidic residues" evidence="1">
    <location>
        <begin position="8"/>
        <end position="24"/>
    </location>
</feature>
<name>A0ABN6Q4F4_NOSCO</name>
<gene>
    <name evidence="2" type="ORF">ANSO36C_39350</name>
</gene>
<accession>A0ABN6Q4F4</accession>
<evidence type="ECO:0000313" key="2">
    <source>
        <dbReference type="EMBL" id="BDI18133.1"/>
    </source>
</evidence>
<dbReference type="EMBL" id="AP025732">
    <property type="protein sequence ID" value="BDI18133.1"/>
    <property type="molecule type" value="Genomic_DNA"/>
</dbReference>
<reference evidence="2" key="1">
    <citation type="submission" date="2022-04" db="EMBL/GenBank/DDBJ databases">
        <title>Complete genome sequence of a cyanobacterium, Nostoc sp. SO-36, isolated in Antarctica.</title>
        <authorList>
            <person name="Kanesaki Y."/>
            <person name="Effendi D."/>
            <person name="Sakamoto T."/>
            <person name="Ohtani S."/>
            <person name="Awai K."/>
        </authorList>
    </citation>
    <scope>NUCLEOTIDE SEQUENCE</scope>
    <source>
        <strain evidence="2">SO-36</strain>
    </source>
</reference>
<proteinExistence type="predicted"/>
<evidence type="ECO:0000313" key="3">
    <source>
        <dbReference type="Proteomes" id="UP001055453"/>
    </source>
</evidence>
<protein>
    <submittedName>
        <fullName evidence="2">Uncharacterized protein</fullName>
    </submittedName>
</protein>
<feature type="region of interest" description="Disordered" evidence="1">
    <location>
        <begin position="1"/>
        <end position="24"/>
    </location>
</feature>
<organism evidence="2 3">
    <name type="scientific">Nostoc cf. commune SO-36</name>
    <dbReference type="NCBI Taxonomy" id="449208"/>
    <lineage>
        <taxon>Bacteria</taxon>
        <taxon>Bacillati</taxon>
        <taxon>Cyanobacteriota</taxon>
        <taxon>Cyanophyceae</taxon>
        <taxon>Nostocales</taxon>
        <taxon>Nostocaceae</taxon>
        <taxon>Nostoc</taxon>
    </lineage>
</organism>
<evidence type="ECO:0000256" key="1">
    <source>
        <dbReference type="SAM" id="MobiDB-lite"/>
    </source>
</evidence>
<dbReference type="Proteomes" id="UP001055453">
    <property type="component" value="Chromosome"/>
</dbReference>
<keyword evidence="3" id="KW-1185">Reference proteome</keyword>
<dbReference type="RefSeq" id="WP_251955846.1">
    <property type="nucleotide sequence ID" value="NZ_AP025732.1"/>
</dbReference>